<dbReference type="InParanoid" id="Q01YZ7"/>
<dbReference type="OrthoDB" id="127154at2"/>
<protein>
    <recommendedName>
        <fullName evidence="11">Permease</fullName>
    </recommendedName>
</protein>
<evidence type="ECO:0000256" key="5">
    <source>
        <dbReference type="ARBA" id="ARBA00023136"/>
    </source>
</evidence>
<feature type="domain" description="MacB-like periplasmic core" evidence="9">
    <location>
        <begin position="447"/>
        <end position="649"/>
    </location>
</feature>
<dbReference type="GO" id="GO:0022857">
    <property type="term" value="F:transmembrane transporter activity"/>
    <property type="evidence" value="ECO:0007669"/>
    <property type="project" value="TreeGrafter"/>
</dbReference>
<dbReference type="HOGENOM" id="CLU_009433_0_0_0"/>
<feature type="transmembrane region" description="Helical" evidence="7">
    <location>
        <begin position="20"/>
        <end position="43"/>
    </location>
</feature>
<sequence length="833" mass="90109" precursor="true">MGGILRDFSYSLRTLRKSPVFLTVAVLSLALGIGANTAIFTLINQLILQPLPVKNPEQLVMLAGRGKHYGGNNGPDRLSYPMYQEIRDKNEVFSGMFCTYPNTVSATFNGGTELIGADFVSGNYFPVLGVGAAVGRVFTASDDLIQGGHPLAVLSYGYWRARFGADPGILGKQIVVNGSSLTIIGVSAAGFDGVEPGRAPQIRIPMTMKDELPRSDFKRLNNDRFRWAEVFGRLKPGMTMEKAQAGLQPLFHQILNREVTEKPFSKASPIVKEGFLKMWMEVMPGSKGRSNLRRTYSKPLFALMGIVGLVLLIACSNLANLLIARASARQKEIAIRLALGAGRASLIRQLLMESTVLATVGGGLGVGLAVAIDRALIGFLPSGHTPLSLSSTPDWTVLAFTFAISLVAGVIFGLVPALQSTRPKLATTLKDQAGGVIRGGSAGLRKGLVVAQVSLSLLLLIGAGLFLQSLRNLKTLNPGFEVRNLVAFDVDPTMSRYDPNWTRDYYRRLHERLNAMGGVEAHAFAVVPVLEDNEWDSWVTVEGYATKQDERPDPHMQYCSQGFFKTLKIPVLLGRDFNERDIKGAPRVGIVNQKFAKKYFGSGLAVGRHVGMGIDPGTKLDIEIVGVVGDTKYESMRQEIPEELYLASEQDQFVNGMTVYVRAAGDPAHLFNALRTEVRGVDNGVPMYDMRTVIDQLEISLLTERLLATLSSVFGCLATLLAALGLYGVMAFMVARRTREIGIRMALGAGRGTVVWMVLRETLTLAGVGVGIGLVGAYAVTRLIQAQLFGVEPTDLLTMAAASLGIAAVTALAGYIPARRATGIDPMNALRWE</sequence>
<evidence type="ECO:0000256" key="7">
    <source>
        <dbReference type="SAM" id="Phobius"/>
    </source>
</evidence>
<dbReference type="KEGG" id="sus:Acid_4154"/>
<feature type="transmembrane region" description="Helical" evidence="7">
    <location>
        <begin position="448"/>
        <end position="467"/>
    </location>
</feature>
<dbReference type="eggNOG" id="COG0577">
    <property type="taxonomic scope" value="Bacteria"/>
</dbReference>
<feature type="transmembrane region" description="Helical" evidence="7">
    <location>
        <begin position="356"/>
        <end position="377"/>
    </location>
</feature>
<dbReference type="EMBL" id="CP000473">
    <property type="protein sequence ID" value="ABJ85118.1"/>
    <property type="molecule type" value="Genomic_DNA"/>
</dbReference>
<gene>
    <name evidence="10" type="ordered locus">Acid_4154</name>
</gene>
<dbReference type="NCBIfam" id="TIGR03434">
    <property type="entry name" value="ADOP"/>
    <property type="match status" value="1"/>
</dbReference>
<feature type="transmembrane region" description="Helical" evidence="7">
    <location>
        <begin position="300"/>
        <end position="323"/>
    </location>
</feature>
<dbReference type="InterPro" id="IPR017800">
    <property type="entry name" value="ADOP"/>
</dbReference>
<evidence type="ECO:0008006" key="11">
    <source>
        <dbReference type="Google" id="ProtNLM"/>
    </source>
</evidence>
<comment type="similarity">
    <text evidence="6">Belongs to the ABC-4 integral membrane protein family.</text>
</comment>
<dbReference type="STRING" id="234267.Acid_4154"/>
<dbReference type="GO" id="GO:0005886">
    <property type="term" value="C:plasma membrane"/>
    <property type="evidence" value="ECO:0007669"/>
    <property type="project" value="UniProtKB-SubCell"/>
</dbReference>
<evidence type="ECO:0000256" key="1">
    <source>
        <dbReference type="ARBA" id="ARBA00004651"/>
    </source>
</evidence>
<feature type="domain" description="ABC3 transporter permease C-terminal" evidence="8">
    <location>
        <begin position="713"/>
        <end position="826"/>
    </location>
</feature>
<keyword evidence="2" id="KW-1003">Cell membrane</keyword>
<reference evidence="10" key="1">
    <citation type="submission" date="2006-10" db="EMBL/GenBank/DDBJ databases">
        <title>Complete sequence of Solibacter usitatus Ellin6076.</title>
        <authorList>
            <consortium name="US DOE Joint Genome Institute"/>
            <person name="Copeland A."/>
            <person name="Lucas S."/>
            <person name="Lapidus A."/>
            <person name="Barry K."/>
            <person name="Detter J.C."/>
            <person name="Glavina del Rio T."/>
            <person name="Hammon N."/>
            <person name="Israni S."/>
            <person name="Dalin E."/>
            <person name="Tice H."/>
            <person name="Pitluck S."/>
            <person name="Thompson L.S."/>
            <person name="Brettin T."/>
            <person name="Bruce D."/>
            <person name="Han C."/>
            <person name="Tapia R."/>
            <person name="Gilna P."/>
            <person name="Schmutz J."/>
            <person name="Larimer F."/>
            <person name="Land M."/>
            <person name="Hauser L."/>
            <person name="Kyrpides N."/>
            <person name="Mikhailova N."/>
            <person name="Janssen P.H."/>
            <person name="Kuske C.R."/>
            <person name="Richardson P."/>
        </authorList>
    </citation>
    <scope>NUCLEOTIDE SEQUENCE</scope>
    <source>
        <strain evidence="10">Ellin6076</strain>
    </source>
</reference>
<feature type="transmembrane region" description="Helical" evidence="7">
    <location>
        <begin position="796"/>
        <end position="818"/>
    </location>
</feature>
<dbReference type="PANTHER" id="PTHR30572:SF4">
    <property type="entry name" value="ABC TRANSPORTER PERMEASE YTRF"/>
    <property type="match status" value="1"/>
</dbReference>
<dbReference type="Pfam" id="PF02687">
    <property type="entry name" value="FtsX"/>
    <property type="match status" value="2"/>
</dbReference>
<accession>Q01YZ7</accession>
<feature type="transmembrane region" description="Helical" evidence="7">
    <location>
        <begin position="765"/>
        <end position="784"/>
    </location>
</feature>
<keyword evidence="5 7" id="KW-0472">Membrane</keyword>
<organism evidence="10">
    <name type="scientific">Solibacter usitatus (strain Ellin6076)</name>
    <dbReference type="NCBI Taxonomy" id="234267"/>
    <lineage>
        <taxon>Bacteria</taxon>
        <taxon>Pseudomonadati</taxon>
        <taxon>Acidobacteriota</taxon>
        <taxon>Terriglobia</taxon>
        <taxon>Bryobacterales</taxon>
        <taxon>Solibacteraceae</taxon>
        <taxon>Candidatus Solibacter</taxon>
    </lineage>
</organism>
<feature type="transmembrane region" description="Helical" evidence="7">
    <location>
        <begin position="397"/>
        <end position="418"/>
    </location>
</feature>
<name>Q01YZ7_SOLUE</name>
<feature type="domain" description="MacB-like periplasmic core" evidence="9">
    <location>
        <begin position="24"/>
        <end position="248"/>
    </location>
</feature>
<dbReference type="AlphaFoldDB" id="Q01YZ7"/>
<proteinExistence type="inferred from homology"/>
<evidence type="ECO:0000256" key="2">
    <source>
        <dbReference type="ARBA" id="ARBA00022475"/>
    </source>
</evidence>
<dbReference type="InterPro" id="IPR025857">
    <property type="entry name" value="MacB_PCD"/>
</dbReference>
<keyword evidence="3 7" id="KW-0812">Transmembrane</keyword>
<dbReference type="Pfam" id="PF12704">
    <property type="entry name" value="MacB_PCD"/>
    <property type="match status" value="2"/>
</dbReference>
<feature type="domain" description="ABC3 transporter permease C-terminal" evidence="8">
    <location>
        <begin position="306"/>
        <end position="422"/>
    </location>
</feature>
<dbReference type="PANTHER" id="PTHR30572">
    <property type="entry name" value="MEMBRANE COMPONENT OF TRANSPORTER-RELATED"/>
    <property type="match status" value="1"/>
</dbReference>
<evidence type="ECO:0000256" key="3">
    <source>
        <dbReference type="ARBA" id="ARBA00022692"/>
    </source>
</evidence>
<feature type="transmembrane region" description="Helical" evidence="7">
    <location>
        <begin position="706"/>
        <end position="729"/>
    </location>
</feature>
<dbReference type="InterPro" id="IPR003838">
    <property type="entry name" value="ABC3_permease_C"/>
</dbReference>
<comment type="subcellular location">
    <subcellularLocation>
        <location evidence="1">Cell membrane</location>
        <topology evidence="1">Multi-pass membrane protein</topology>
    </subcellularLocation>
</comment>
<evidence type="ECO:0000256" key="6">
    <source>
        <dbReference type="ARBA" id="ARBA00038076"/>
    </source>
</evidence>
<evidence type="ECO:0000259" key="8">
    <source>
        <dbReference type="Pfam" id="PF02687"/>
    </source>
</evidence>
<dbReference type="InterPro" id="IPR050250">
    <property type="entry name" value="Macrolide_Exporter_MacB"/>
</dbReference>
<evidence type="ECO:0000259" key="9">
    <source>
        <dbReference type="Pfam" id="PF12704"/>
    </source>
</evidence>
<keyword evidence="4 7" id="KW-1133">Transmembrane helix</keyword>
<evidence type="ECO:0000313" key="10">
    <source>
        <dbReference type="EMBL" id="ABJ85118.1"/>
    </source>
</evidence>
<evidence type="ECO:0000256" key="4">
    <source>
        <dbReference type="ARBA" id="ARBA00022989"/>
    </source>
</evidence>